<gene>
    <name evidence="1" type="ORF">RDI58_001699</name>
</gene>
<organism evidence="1 2">
    <name type="scientific">Solanum bulbocastanum</name>
    <name type="common">Wild potato</name>
    <dbReference type="NCBI Taxonomy" id="147425"/>
    <lineage>
        <taxon>Eukaryota</taxon>
        <taxon>Viridiplantae</taxon>
        <taxon>Streptophyta</taxon>
        <taxon>Embryophyta</taxon>
        <taxon>Tracheophyta</taxon>
        <taxon>Spermatophyta</taxon>
        <taxon>Magnoliopsida</taxon>
        <taxon>eudicotyledons</taxon>
        <taxon>Gunneridae</taxon>
        <taxon>Pentapetalae</taxon>
        <taxon>asterids</taxon>
        <taxon>lamiids</taxon>
        <taxon>Solanales</taxon>
        <taxon>Solanaceae</taxon>
        <taxon>Solanoideae</taxon>
        <taxon>Solaneae</taxon>
        <taxon>Solanum</taxon>
    </lineage>
</organism>
<name>A0AAN8UC89_SOLBU</name>
<sequence>MKHSQLPNENSIPCQLWKSTSNNRICFWRKMVNFGVSSFVNFVRSRKG</sequence>
<accession>A0AAN8UC89</accession>
<dbReference type="AlphaFoldDB" id="A0AAN8UC89"/>
<reference evidence="1 2" key="1">
    <citation type="submission" date="2024-02" db="EMBL/GenBank/DDBJ databases">
        <title>de novo genome assembly of Solanum bulbocastanum strain 11H21.</title>
        <authorList>
            <person name="Hosaka A.J."/>
        </authorList>
    </citation>
    <scope>NUCLEOTIDE SEQUENCE [LARGE SCALE GENOMIC DNA]</scope>
    <source>
        <tissue evidence="1">Young leaves</tissue>
    </source>
</reference>
<comment type="caution">
    <text evidence="1">The sequence shown here is derived from an EMBL/GenBank/DDBJ whole genome shotgun (WGS) entry which is preliminary data.</text>
</comment>
<evidence type="ECO:0000313" key="2">
    <source>
        <dbReference type="Proteomes" id="UP001371456"/>
    </source>
</evidence>
<keyword evidence="2" id="KW-1185">Reference proteome</keyword>
<proteinExistence type="predicted"/>
<protein>
    <submittedName>
        <fullName evidence="1">Uncharacterized protein</fullName>
    </submittedName>
</protein>
<evidence type="ECO:0000313" key="1">
    <source>
        <dbReference type="EMBL" id="KAK6803915.1"/>
    </source>
</evidence>
<dbReference type="EMBL" id="JBANQN010000001">
    <property type="protein sequence ID" value="KAK6803915.1"/>
    <property type="molecule type" value="Genomic_DNA"/>
</dbReference>
<dbReference type="Proteomes" id="UP001371456">
    <property type="component" value="Unassembled WGS sequence"/>
</dbReference>